<dbReference type="Pfam" id="PF01888">
    <property type="entry name" value="CbiD"/>
    <property type="match status" value="1"/>
</dbReference>
<sequence length="367" mass="38418">MQGSPRNLRRGFTTGACAAAAARAAVLGLIEGQIPESVACLLPNGQRVHFTVAHALIDHRQGERRARAVVIKDAGDDPDRTHGAHLTAEARRLPASPGEVLIAGGDGVGAVTLPGLGLQVGGPAINPVPRRNIEENVRLAAGSFPDPQGLEVVISVPGGLAMAKKTLNARLGILGGISILGTTGIVHPWSTAAFRATVIQGIRVAAAQGRDTIVLATGGRTERFAMGALLHLPSVSFVQMGDFLGYALDTVVEQGIPHVIIAAMVGKLAKMAQGETITHANRNLVNMDRVAGIAAEAGADVAVREEIRKAKTARYAGERMAALGLGEHFHRALARRVVETITGRYPGKFTLRVLVCDFQGKFLVDSA</sequence>
<dbReference type="InterPro" id="IPR036074">
    <property type="entry name" value="CbiD_sf"/>
</dbReference>
<comment type="similarity">
    <text evidence="5">Belongs to the CbiD family.</text>
</comment>
<evidence type="ECO:0000256" key="4">
    <source>
        <dbReference type="ARBA" id="ARBA00022691"/>
    </source>
</evidence>
<keyword evidence="1 5" id="KW-0169">Cobalamin biosynthesis</keyword>
<comment type="function">
    <text evidence="5">Catalyzes the methylation of C-1 in cobalt-precorrin-5B to form cobalt-precorrin-6A.</text>
</comment>
<dbReference type="PANTHER" id="PTHR35863">
    <property type="entry name" value="COBALT-PRECORRIN-5B C(1)-METHYLTRANSFERASE"/>
    <property type="match status" value="1"/>
</dbReference>
<dbReference type="AlphaFoldDB" id="A0A450VJ62"/>
<dbReference type="GO" id="GO:0019251">
    <property type="term" value="P:anaerobic cobalamin biosynthetic process"/>
    <property type="evidence" value="ECO:0007669"/>
    <property type="project" value="UniProtKB-UniRule"/>
</dbReference>
<dbReference type="InterPro" id="IPR002748">
    <property type="entry name" value="CbiD"/>
</dbReference>
<dbReference type="PIRSF" id="PIRSF026782">
    <property type="entry name" value="CbiD"/>
    <property type="match status" value="1"/>
</dbReference>
<dbReference type="NCBIfam" id="TIGR00312">
    <property type="entry name" value="cbiD"/>
    <property type="match status" value="1"/>
</dbReference>
<dbReference type="GO" id="GO:0008168">
    <property type="term" value="F:methyltransferase activity"/>
    <property type="evidence" value="ECO:0007669"/>
    <property type="project" value="UniProtKB-UniRule"/>
</dbReference>
<evidence type="ECO:0000313" key="6">
    <source>
        <dbReference type="EMBL" id="VFK01086.1"/>
    </source>
</evidence>
<evidence type="ECO:0000313" key="7">
    <source>
        <dbReference type="EMBL" id="VFK01225.1"/>
    </source>
</evidence>
<dbReference type="UniPathway" id="UPA00148">
    <property type="reaction ID" value="UER00227"/>
</dbReference>
<evidence type="ECO:0000313" key="8">
    <source>
        <dbReference type="EMBL" id="VFK04843.1"/>
    </source>
</evidence>
<dbReference type="SUPFAM" id="SSF111342">
    <property type="entry name" value="CbiD-like"/>
    <property type="match status" value="1"/>
</dbReference>
<evidence type="ECO:0000256" key="1">
    <source>
        <dbReference type="ARBA" id="ARBA00022573"/>
    </source>
</evidence>
<dbReference type="EC" id="2.1.1.195" evidence="5"/>
<gene>
    <name evidence="5" type="primary">cbiD</name>
    <name evidence="6" type="ORF">BECKH772A_GA0070896_102133</name>
    <name evidence="7" type="ORF">BECKH772B_GA0070898_102224</name>
    <name evidence="8" type="ORF">BECKH772C_GA0070978_102143</name>
</gene>
<dbReference type="HAMAP" id="MF_00787">
    <property type="entry name" value="CbiD"/>
    <property type="match status" value="1"/>
</dbReference>
<dbReference type="GO" id="GO:0032259">
    <property type="term" value="P:methylation"/>
    <property type="evidence" value="ECO:0007669"/>
    <property type="project" value="UniProtKB-KW"/>
</dbReference>
<evidence type="ECO:0000256" key="2">
    <source>
        <dbReference type="ARBA" id="ARBA00022603"/>
    </source>
</evidence>
<dbReference type="Gene3D" id="3.30.2110.10">
    <property type="entry name" value="CbiD-like"/>
    <property type="match status" value="1"/>
</dbReference>
<name>A0A450VJ62_9GAMM</name>
<keyword evidence="2 5" id="KW-0489">Methyltransferase</keyword>
<dbReference type="PANTHER" id="PTHR35863:SF1">
    <property type="entry name" value="COBALT-PRECORRIN-5B C(1)-METHYLTRANSFERASE"/>
    <property type="match status" value="1"/>
</dbReference>
<dbReference type="EMBL" id="CAADFJ010000214">
    <property type="protein sequence ID" value="VFK04843.1"/>
    <property type="molecule type" value="Genomic_DNA"/>
</dbReference>
<proteinExistence type="inferred from homology"/>
<comment type="catalytic activity">
    <reaction evidence="5">
        <text>Co-precorrin-5B + S-adenosyl-L-methionine = Co-precorrin-6A + S-adenosyl-L-homocysteine</text>
        <dbReference type="Rhea" id="RHEA:26285"/>
        <dbReference type="ChEBI" id="CHEBI:57856"/>
        <dbReference type="ChEBI" id="CHEBI:59789"/>
        <dbReference type="ChEBI" id="CHEBI:60063"/>
        <dbReference type="ChEBI" id="CHEBI:60064"/>
        <dbReference type="EC" id="2.1.1.195"/>
    </reaction>
</comment>
<protein>
    <recommendedName>
        <fullName evidence="5">Cobalt-precorrin-5B C(1)-methyltransferase</fullName>
        <ecNumber evidence="5">2.1.1.195</ecNumber>
    </recommendedName>
    <alternativeName>
        <fullName evidence="5">Cobalt-precorrin-6A synthase</fullName>
    </alternativeName>
</protein>
<comment type="pathway">
    <text evidence="5">Cofactor biosynthesis; adenosylcobalamin biosynthesis; cob(II)yrinate a,c-diamide from sirohydrochlorin (anaerobic route): step 6/10.</text>
</comment>
<accession>A0A450VJ62</accession>
<keyword evidence="4 5" id="KW-0949">S-adenosyl-L-methionine</keyword>
<evidence type="ECO:0000256" key="5">
    <source>
        <dbReference type="HAMAP-Rule" id="MF_00787"/>
    </source>
</evidence>
<evidence type="ECO:0000256" key="3">
    <source>
        <dbReference type="ARBA" id="ARBA00022679"/>
    </source>
</evidence>
<dbReference type="EMBL" id="CAADFI010000222">
    <property type="protein sequence ID" value="VFK01225.1"/>
    <property type="molecule type" value="Genomic_DNA"/>
</dbReference>
<dbReference type="EMBL" id="CAADFG010000213">
    <property type="protein sequence ID" value="VFK01086.1"/>
    <property type="molecule type" value="Genomic_DNA"/>
</dbReference>
<organism evidence="8">
    <name type="scientific">Candidatus Kentrum eta</name>
    <dbReference type="NCBI Taxonomy" id="2126337"/>
    <lineage>
        <taxon>Bacteria</taxon>
        <taxon>Pseudomonadati</taxon>
        <taxon>Pseudomonadota</taxon>
        <taxon>Gammaproteobacteria</taxon>
        <taxon>Candidatus Kentrum</taxon>
    </lineage>
</organism>
<dbReference type="NCBIfam" id="NF000849">
    <property type="entry name" value="PRK00075.1-1"/>
    <property type="match status" value="1"/>
</dbReference>
<reference evidence="8" key="1">
    <citation type="submission" date="2019-02" db="EMBL/GenBank/DDBJ databases">
        <authorList>
            <person name="Gruber-Vodicka R. H."/>
            <person name="Seah K. B. B."/>
        </authorList>
    </citation>
    <scope>NUCLEOTIDE SEQUENCE</scope>
    <source>
        <strain evidence="8">BECK_SA2B12</strain>
        <strain evidence="6">BECK_SA2B15</strain>
        <strain evidence="7">BECK_SA2B20</strain>
    </source>
</reference>
<keyword evidence="3 5" id="KW-0808">Transferase</keyword>